<evidence type="ECO:0000256" key="7">
    <source>
        <dbReference type="ARBA" id="ARBA00023268"/>
    </source>
</evidence>
<feature type="binding site" evidence="10">
    <location>
        <position position="166"/>
    </location>
    <ligand>
        <name>a divalent metal cation</name>
        <dbReference type="ChEBI" id="CHEBI:60240"/>
    </ligand>
</feature>
<dbReference type="PROSITE" id="PS00331">
    <property type="entry name" value="MALIC_ENZYMES"/>
    <property type="match status" value="1"/>
</dbReference>
<feature type="binding site" evidence="9">
    <location>
        <position position="140"/>
    </location>
    <ligand>
        <name>a divalent metal cation</name>
        <dbReference type="ChEBI" id="CHEBI:60240"/>
    </ligand>
</feature>
<evidence type="ECO:0000259" key="12">
    <source>
        <dbReference type="SMART" id="SM01274"/>
    </source>
</evidence>
<comment type="cofactor">
    <cofactor evidence="2">
        <name>Mg(2+)</name>
        <dbReference type="ChEBI" id="CHEBI:18420"/>
    </cofactor>
</comment>
<accession>A0A6J4S3N9</accession>
<dbReference type="SMART" id="SM00919">
    <property type="entry name" value="Malic_M"/>
    <property type="match status" value="1"/>
</dbReference>
<evidence type="ECO:0000256" key="10">
    <source>
        <dbReference type="PIRSR" id="PIRSR036684-3"/>
    </source>
</evidence>
<dbReference type="FunFam" id="3.40.50.720:FF:000095">
    <property type="entry name" value="NADP-dependent malic enzyme"/>
    <property type="match status" value="1"/>
</dbReference>
<keyword evidence="5 9" id="KW-0479">Metal-binding</keyword>
<proteinExistence type="inferred from homology"/>
<evidence type="ECO:0000259" key="11">
    <source>
        <dbReference type="SMART" id="SM00919"/>
    </source>
</evidence>
<reference evidence="13" key="1">
    <citation type="submission" date="2020-02" db="EMBL/GenBank/DDBJ databases">
        <authorList>
            <person name="Meier V. D."/>
        </authorList>
    </citation>
    <scope>NUCLEOTIDE SEQUENCE</scope>
    <source>
        <strain evidence="13">AVDCRST_MAG09</strain>
    </source>
</reference>
<dbReference type="FunFam" id="3.40.50.10380:FF:000003">
    <property type="entry name" value="NADP-dependent malic enzyme"/>
    <property type="match status" value="1"/>
</dbReference>
<feature type="binding site" evidence="10">
    <location>
        <begin position="80"/>
        <end position="87"/>
    </location>
    <ligand>
        <name>NADP(+)</name>
        <dbReference type="ChEBI" id="CHEBI:58349"/>
    </ligand>
</feature>
<dbReference type="InterPro" id="IPR036291">
    <property type="entry name" value="NAD(P)-bd_dom_sf"/>
</dbReference>
<dbReference type="InterPro" id="IPR046346">
    <property type="entry name" value="Aminoacid_DH-like_N_sf"/>
</dbReference>
<sequence length="756" mass="80856">MSESNVKFSEAEALHFHSRGRPGKIEIVASKPMATQRDLSLAYSPGVAVPVRAIAENPASAYDYTAKGNLVAVISNGTAILGLGNLGALASKPVMEGKAVLFKRFADVDSIDLELDTEDPQRFIDAVALLEPSFGGINLEDIAAPDCFVIEQTLRERMNIPVFHDDQHGTAIITAAGLINACLLTARELSAINVVVNGAGAAAIACTELIKAMGVRGDKVIMCDRSGVIHKGRDDLDQWKSAHAVETERRTLADALQGADVFLGLSAAGALKAEWVPAMAPRPIIFAMANPDPEITPPEAKAARPDAIVATGRSDYPNQVNNVLGFPFIFRGALDVRARAINDEMKIAAAEALARLAREPVPDEVSAAYGGQSPRFGADYIIPAPFDPRLLEVVPAAVAEAAMRSGVARLPIDNMAAYRQSLRARLNPTVSVLSLAYEAAKTSPKRVLFAEGEEKNVLRAAIAFKDGGLGTPVLVGRDEVYDHLRELGVDDPSGFEVLNSRNSPLVGRAVDHLYAKLQRRGFLRREIERLVNQDRNYFAAAMLALGEADAMITGTTRPFSQSLRQVQMVIGEESCAPFGINIVVGQNQTVLIADTAVTERPTAAELAAIAERSAAFARRMGQEPRVAFASYTTFGNPPGAHVGALREAVALLDSRQTDFEYEGEMSPDVALNHEMQRRFYPFSRLTGPANILIMPGLQSANLSAKLLRAVGGENVLGPYLVGMSLPVQIAPMTATATDLVTLAVLAAGEAERAKRA</sequence>
<keyword evidence="7" id="KW-0511">Multifunctional enzyme</keyword>
<dbReference type="InterPro" id="IPR037062">
    <property type="entry name" value="Malic_N_dom_sf"/>
</dbReference>
<dbReference type="InterPro" id="IPR042113">
    <property type="entry name" value="P_AcTrfase_dom1"/>
</dbReference>
<dbReference type="SUPFAM" id="SSF53223">
    <property type="entry name" value="Aminoacid dehydrogenase-like, N-terminal domain"/>
    <property type="match status" value="1"/>
</dbReference>
<comment type="similarity">
    <text evidence="4">In the C-terminal section; belongs to the phosphate acetyltransferase and butyryltransferase family.</text>
</comment>
<evidence type="ECO:0000256" key="9">
    <source>
        <dbReference type="PIRSR" id="PIRSR036684-2"/>
    </source>
</evidence>
<feature type="binding site" evidence="9">
    <location>
        <position position="141"/>
    </location>
    <ligand>
        <name>a divalent metal cation</name>
        <dbReference type="ChEBI" id="CHEBI:60240"/>
    </ligand>
</feature>
<dbReference type="RefSeq" id="WP_294171365.1">
    <property type="nucleotide sequence ID" value="NZ_CADCVZ010000001.1"/>
</dbReference>
<dbReference type="Pfam" id="PF00390">
    <property type="entry name" value="malic"/>
    <property type="match status" value="1"/>
</dbReference>
<evidence type="ECO:0000256" key="8">
    <source>
        <dbReference type="PIRSR" id="PIRSR036684-1"/>
    </source>
</evidence>
<dbReference type="CDD" id="cd05311">
    <property type="entry name" value="NAD_bind_2_malic_enz"/>
    <property type="match status" value="1"/>
</dbReference>
<comment type="similarity">
    <text evidence="3">In the N-terminal section; belongs to the malic enzymes family.</text>
</comment>
<feature type="domain" description="Malic enzyme NAD-binding" evidence="11">
    <location>
        <begin position="167"/>
        <end position="403"/>
    </location>
</feature>
<dbReference type="SUPFAM" id="SSF51735">
    <property type="entry name" value="NAD(P)-binding Rossmann-fold domains"/>
    <property type="match status" value="1"/>
</dbReference>
<evidence type="ECO:0000256" key="3">
    <source>
        <dbReference type="ARBA" id="ARBA00007686"/>
    </source>
</evidence>
<dbReference type="SUPFAM" id="SSF53659">
    <property type="entry name" value="Isocitrate/Isopropylmalate dehydrogenase-like"/>
    <property type="match status" value="1"/>
</dbReference>
<dbReference type="InterPro" id="IPR015884">
    <property type="entry name" value="Malic_enzyme_CS"/>
</dbReference>
<dbReference type="GO" id="GO:0016746">
    <property type="term" value="F:acyltransferase activity"/>
    <property type="evidence" value="ECO:0007669"/>
    <property type="project" value="InterPro"/>
</dbReference>
<gene>
    <name evidence="13" type="ORF">AVDCRST_MAG09-686</name>
</gene>
<dbReference type="SMART" id="SM01274">
    <property type="entry name" value="malic"/>
    <property type="match status" value="1"/>
</dbReference>
<dbReference type="Gene3D" id="3.40.50.10380">
    <property type="entry name" value="Malic enzyme, N-terminal domain"/>
    <property type="match status" value="1"/>
</dbReference>
<dbReference type="EC" id="1.1.1.40" evidence="13"/>
<feature type="active site" description="Proton acceptor" evidence="8">
    <location>
        <position position="98"/>
    </location>
</feature>
<keyword evidence="10" id="KW-0521">NADP</keyword>
<evidence type="ECO:0000256" key="4">
    <source>
        <dbReference type="ARBA" id="ARBA00008756"/>
    </source>
</evidence>
<dbReference type="GO" id="GO:0046872">
    <property type="term" value="F:metal ion binding"/>
    <property type="evidence" value="ECO:0007669"/>
    <property type="project" value="UniProtKB-KW"/>
</dbReference>
<feature type="binding site" evidence="10">
    <location>
        <position position="290"/>
    </location>
    <ligand>
        <name>a divalent metal cation</name>
        <dbReference type="ChEBI" id="CHEBI:60240"/>
    </ligand>
</feature>
<evidence type="ECO:0000313" key="13">
    <source>
        <dbReference type="EMBL" id="CAA9488432.1"/>
    </source>
</evidence>
<dbReference type="GO" id="GO:0006108">
    <property type="term" value="P:malate metabolic process"/>
    <property type="evidence" value="ECO:0007669"/>
    <property type="project" value="InterPro"/>
</dbReference>
<protein>
    <submittedName>
        <fullName evidence="13">NADP-dependent malic enzyme</fullName>
        <ecNumber evidence="13">1.1.1.40</ecNumber>
    </submittedName>
</protein>
<dbReference type="InterPro" id="IPR002505">
    <property type="entry name" value="PTA_PTB"/>
</dbReference>
<feature type="domain" description="Malic enzyme N-terminal" evidence="12">
    <location>
        <begin position="22"/>
        <end position="155"/>
    </location>
</feature>
<evidence type="ECO:0000256" key="2">
    <source>
        <dbReference type="ARBA" id="ARBA00001946"/>
    </source>
</evidence>
<organism evidence="13">
    <name type="scientific">uncultured Sphingomonas sp</name>
    <dbReference type="NCBI Taxonomy" id="158754"/>
    <lineage>
        <taxon>Bacteria</taxon>
        <taxon>Pseudomonadati</taxon>
        <taxon>Pseudomonadota</taxon>
        <taxon>Alphaproteobacteria</taxon>
        <taxon>Sphingomonadales</taxon>
        <taxon>Sphingomonadaceae</taxon>
        <taxon>Sphingomonas</taxon>
        <taxon>environmental samples</taxon>
    </lineage>
</organism>
<dbReference type="InterPro" id="IPR012301">
    <property type="entry name" value="Malic_N_dom"/>
</dbReference>
<comment type="cofactor">
    <cofactor evidence="1">
        <name>Mn(2+)</name>
        <dbReference type="ChEBI" id="CHEBI:29035"/>
    </cofactor>
</comment>
<dbReference type="InterPro" id="IPR042112">
    <property type="entry name" value="P_AcTrfase_dom2"/>
</dbReference>
<evidence type="ECO:0000256" key="5">
    <source>
        <dbReference type="ARBA" id="ARBA00022723"/>
    </source>
</evidence>
<dbReference type="InterPro" id="IPR051674">
    <property type="entry name" value="Malate_Decarboxylase"/>
</dbReference>
<dbReference type="Gene3D" id="3.40.50.10750">
    <property type="entry name" value="Isocitrate/Isopropylmalate dehydrogenase-like"/>
    <property type="match status" value="1"/>
</dbReference>
<evidence type="ECO:0000256" key="6">
    <source>
        <dbReference type="ARBA" id="ARBA00023002"/>
    </source>
</evidence>
<dbReference type="InterPro" id="IPR012188">
    <property type="entry name" value="ME_PTA"/>
</dbReference>
<name>A0A6J4S3N9_9SPHN</name>
<dbReference type="PANTHER" id="PTHR43237:SF4">
    <property type="entry name" value="NADP-DEPENDENT MALIC ENZYME"/>
    <property type="match status" value="1"/>
</dbReference>
<dbReference type="EMBL" id="CADCVZ010000001">
    <property type="protein sequence ID" value="CAA9488432.1"/>
    <property type="molecule type" value="Genomic_DNA"/>
</dbReference>
<dbReference type="PANTHER" id="PTHR43237">
    <property type="entry name" value="NADP-DEPENDENT MALIC ENZYME"/>
    <property type="match status" value="1"/>
</dbReference>
<dbReference type="PIRSF" id="PIRSF036684">
    <property type="entry name" value="ME_PTA"/>
    <property type="match status" value="1"/>
</dbReference>
<dbReference type="Gene3D" id="3.40.50.720">
    <property type="entry name" value="NAD(P)-binding Rossmann-like Domain"/>
    <property type="match status" value="1"/>
</dbReference>
<dbReference type="Gene3D" id="3.40.50.10950">
    <property type="match status" value="1"/>
</dbReference>
<keyword evidence="6 13" id="KW-0560">Oxidoreductase</keyword>
<dbReference type="InterPro" id="IPR045213">
    <property type="entry name" value="Malic_NAD-bd_bact_type"/>
</dbReference>
<dbReference type="GO" id="GO:0051287">
    <property type="term" value="F:NAD binding"/>
    <property type="evidence" value="ECO:0007669"/>
    <property type="project" value="InterPro"/>
</dbReference>
<dbReference type="Pfam" id="PF03949">
    <property type="entry name" value="Malic_M"/>
    <property type="match status" value="1"/>
</dbReference>
<evidence type="ECO:0000256" key="1">
    <source>
        <dbReference type="ARBA" id="ARBA00001936"/>
    </source>
</evidence>
<dbReference type="GO" id="GO:0004473">
    <property type="term" value="F:malate dehydrogenase (decarboxylating) (NADP+) activity"/>
    <property type="evidence" value="ECO:0007669"/>
    <property type="project" value="UniProtKB-EC"/>
</dbReference>
<dbReference type="InterPro" id="IPR012302">
    <property type="entry name" value="Malic_NAD-bd"/>
</dbReference>
<dbReference type="AlphaFoldDB" id="A0A6J4S3N9"/>
<dbReference type="Pfam" id="PF01515">
    <property type="entry name" value="PTA_PTB"/>
    <property type="match status" value="1"/>
</dbReference>